<sequence length="645" mass="71544">MGIFNEQSFDHPFARGIQGAPGVGFSLTADGNYDMNGKKLTNVGAPSANTDAATKKYVDDNSSGSLKTSRLTVDSNINMNDRYRITNLITPLDSKDPATKYYVDNTFLDRDGSYPMKENLNMDNNQILNLPAPAGPKQSTPLAFTDLKYLHVAGTNKMTNNLNMDNKSIIYLKPPTNNTDAAAKKYVDDSLPDTTAPDLSDYLEKGGTVTMTGNLNLGGNKIVGLATPVSNTDAATKKYVDDNAGGSSPDLSGYLKKDGSLSMTGELNLGGNKITNIGNPLQNNDAVTKDYVDKQIQKTVVPPSHYKNEFSYLMSSGSQWTDEIDGGTSFIIRKIGDLSPSEGNFHDYNHKAIFITLRKTNHQWTPAPNRRYLPGGDLSKYPKFFTGVYIITYGIMGTFSNIDPDKVYDYHTAFDIKPTEVVYNVDINENQKEIKNIKLDRNSDNSAATVALVKELAPFTKNALYRLYFSEFYDFADADSYGINRGSSGVIINSLKPNITLPPNKNVSEIEYRGLHDIFEFNHIDRTLSESNIKTLKDFYSHYHKKYWCFKRSYKRYKLLDETLTLSGGGLVVIGTITGGITLNPVILGVINGAGVLVASISKMKNYKKKMEMTQIAFTKYEKVLVELRSALRGDEFKKQDLSIE</sequence>
<name>A0ABN8RV93_9CNID</name>
<keyword evidence="1" id="KW-1133">Transmembrane helix</keyword>
<dbReference type="Proteomes" id="UP001159427">
    <property type="component" value="Unassembled WGS sequence"/>
</dbReference>
<feature type="transmembrane region" description="Helical" evidence="1">
    <location>
        <begin position="583"/>
        <end position="601"/>
    </location>
</feature>
<keyword evidence="1" id="KW-0812">Transmembrane</keyword>
<accession>A0ABN8RV93</accession>
<organism evidence="2 3">
    <name type="scientific">Porites evermanni</name>
    <dbReference type="NCBI Taxonomy" id="104178"/>
    <lineage>
        <taxon>Eukaryota</taxon>
        <taxon>Metazoa</taxon>
        <taxon>Cnidaria</taxon>
        <taxon>Anthozoa</taxon>
        <taxon>Hexacorallia</taxon>
        <taxon>Scleractinia</taxon>
        <taxon>Fungiina</taxon>
        <taxon>Poritidae</taxon>
        <taxon>Porites</taxon>
    </lineage>
</organism>
<keyword evidence="1" id="KW-0472">Membrane</keyword>
<keyword evidence="3" id="KW-1185">Reference proteome</keyword>
<dbReference type="EMBL" id="CALNXI010002054">
    <property type="protein sequence ID" value="CAH3182255.1"/>
    <property type="molecule type" value="Genomic_DNA"/>
</dbReference>
<evidence type="ECO:0000313" key="2">
    <source>
        <dbReference type="EMBL" id="CAH3182255.1"/>
    </source>
</evidence>
<proteinExistence type="predicted"/>
<reference evidence="2 3" key="1">
    <citation type="submission" date="2022-05" db="EMBL/GenBank/DDBJ databases">
        <authorList>
            <consortium name="Genoscope - CEA"/>
            <person name="William W."/>
        </authorList>
    </citation>
    <scope>NUCLEOTIDE SEQUENCE [LARGE SCALE GENOMIC DNA]</scope>
</reference>
<comment type="caution">
    <text evidence="2">The sequence shown here is derived from an EMBL/GenBank/DDBJ whole genome shotgun (WGS) entry which is preliminary data.</text>
</comment>
<evidence type="ECO:0000256" key="1">
    <source>
        <dbReference type="SAM" id="Phobius"/>
    </source>
</evidence>
<protein>
    <submittedName>
        <fullName evidence="2">Uncharacterized protein</fullName>
    </submittedName>
</protein>
<gene>
    <name evidence="2" type="ORF">PEVE_00014093</name>
</gene>
<evidence type="ECO:0000313" key="3">
    <source>
        <dbReference type="Proteomes" id="UP001159427"/>
    </source>
</evidence>